<feature type="active site" description="Proton acceptor" evidence="4">
    <location>
        <position position="286"/>
    </location>
</feature>
<dbReference type="InterPro" id="IPR016035">
    <property type="entry name" value="Acyl_Trfase/lysoPLipase"/>
</dbReference>
<evidence type="ECO:0000313" key="7">
    <source>
        <dbReference type="EMBL" id="SFU56651.1"/>
    </source>
</evidence>
<keyword evidence="3 4" id="KW-0443">Lipid metabolism</keyword>
<name>A0A1I7H7H9_9BURK</name>
<keyword evidence="1 4" id="KW-0378">Hydrolase</keyword>
<dbReference type="AlphaFoldDB" id="A0A1I7H7H9"/>
<feature type="chain" id="PRO_5010242540" evidence="5">
    <location>
        <begin position="20"/>
        <end position="464"/>
    </location>
</feature>
<keyword evidence="5" id="KW-0732">Signal</keyword>
<accession>A0A1I7H7H9</accession>
<protein>
    <submittedName>
        <fullName evidence="7">NTE family protein</fullName>
    </submittedName>
</protein>
<organism evidence="7 8">
    <name type="scientific">Paenacidovorax caeni</name>
    <dbReference type="NCBI Taxonomy" id="343013"/>
    <lineage>
        <taxon>Bacteria</taxon>
        <taxon>Pseudomonadati</taxon>
        <taxon>Pseudomonadota</taxon>
        <taxon>Betaproteobacteria</taxon>
        <taxon>Burkholderiales</taxon>
        <taxon>Comamonadaceae</taxon>
        <taxon>Paenacidovorax</taxon>
    </lineage>
</organism>
<feature type="short sequence motif" description="DGA/G" evidence="4">
    <location>
        <begin position="286"/>
        <end position="288"/>
    </location>
</feature>
<reference evidence="7 8" key="1">
    <citation type="submission" date="2016-10" db="EMBL/GenBank/DDBJ databases">
        <authorList>
            <person name="de Groot N.N."/>
        </authorList>
    </citation>
    <scope>NUCLEOTIDE SEQUENCE [LARGE SCALE GENOMIC DNA]</scope>
    <source>
        <strain evidence="7 8">R-24608</strain>
    </source>
</reference>
<dbReference type="RefSeq" id="WP_054255937.1">
    <property type="nucleotide sequence ID" value="NZ_CYIG01000011.1"/>
</dbReference>
<dbReference type="GO" id="GO:0016787">
    <property type="term" value="F:hydrolase activity"/>
    <property type="evidence" value="ECO:0007669"/>
    <property type="project" value="UniProtKB-UniRule"/>
</dbReference>
<evidence type="ECO:0000259" key="6">
    <source>
        <dbReference type="PROSITE" id="PS51635"/>
    </source>
</evidence>
<dbReference type="PROSITE" id="PS51257">
    <property type="entry name" value="PROKAR_LIPOPROTEIN"/>
    <property type="match status" value="1"/>
</dbReference>
<dbReference type="Proteomes" id="UP000183656">
    <property type="component" value="Unassembled WGS sequence"/>
</dbReference>
<gene>
    <name evidence="7" type="ORF">SAMN04489707_100920</name>
</gene>
<dbReference type="PROSITE" id="PS51635">
    <property type="entry name" value="PNPLA"/>
    <property type="match status" value="1"/>
</dbReference>
<dbReference type="EMBL" id="FPBX01000009">
    <property type="protein sequence ID" value="SFU56651.1"/>
    <property type="molecule type" value="Genomic_DNA"/>
</dbReference>
<feature type="short sequence motif" description="GXSXG" evidence="4">
    <location>
        <begin position="97"/>
        <end position="101"/>
    </location>
</feature>
<evidence type="ECO:0000256" key="4">
    <source>
        <dbReference type="PROSITE-ProRule" id="PRU01161"/>
    </source>
</evidence>
<dbReference type="SUPFAM" id="SSF52151">
    <property type="entry name" value="FabD/lysophospholipase-like"/>
    <property type="match status" value="1"/>
</dbReference>
<dbReference type="GO" id="GO:0016042">
    <property type="term" value="P:lipid catabolic process"/>
    <property type="evidence" value="ECO:0007669"/>
    <property type="project" value="UniProtKB-UniRule"/>
</dbReference>
<evidence type="ECO:0000256" key="2">
    <source>
        <dbReference type="ARBA" id="ARBA00022963"/>
    </source>
</evidence>
<evidence type="ECO:0000256" key="5">
    <source>
        <dbReference type="SAM" id="SignalP"/>
    </source>
</evidence>
<evidence type="ECO:0000313" key="8">
    <source>
        <dbReference type="Proteomes" id="UP000183656"/>
    </source>
</evidence>
<dbReference type="PANTHER" id="PTHR14226">
    <property type="entry name" value="NEUROPATHY TARGET ESTERASE/SWISS CHEESE D.MELANOGASTER"/>
    <property type="match status" value="1"/>
</dbReference>
<dbReference type="PANTHER" id="PTHR14226:SF78">
    <property type="entry name" value="SLR0060 PROTEIN"/>
    <property type="match status" value="1"/>
</dbReference>
<evidence type="ECO:0000256" key="1">
    <source>
        <dbReference type="ARBA" id="ARBA00022801"/>
    </source>
</evidence>
<keyword evidence="8" id="KW-1185">Reference proteome</keyword>
<dbReference type="InterPro" id="IPR050301">
    <property type="entry name" value="NTE"/>
</dbReference>
<evidence type="ECO:0000256" key="3">
    <source>
        <dbReference type="ARBA" id="ARBA00023098"/>
    </source>
</evidence>
<dbReference type="Pfam" id="PF01734">
    <property type="entry name" value="Patatin"/>
    <property type="match status" value="1"/>
</dbReference>
<dbReference type="InterPro" id="IPR002641">
    <property type="entry name" value="PNPLA_dom"/>
</dbReference>
<dbReference type="Gene3D" id="3.40.1090.10">
    <property type="entry name" value="Cytosolic phospholipase A2 catalytic domain"/>
    <property type="match status" value="2"/>
</dbReference>
<keyword evidence="2 4" id="KW-0442">Lipid degradation</keyword>
<feature type="signal peptide" evidence="5">
    <location>
        <begin position="1"/>
        <end position="19"/>
    </location>
</feature>
<feature type="active site" description="Nucleophile" evidence="4">
    <location>
        <position position="99"/>
    </location>
</feature>
<dbReference type="STRING" id="343013.SAMN04489707_100920"/>
<comment type="caution">
    <text evidence="4">Lacks conserved residue(s) required for the propagation of feature annotation.</text>
</comment>
<feature type="domain" description="PNPLA" evidence="6">
    <location>
        <begin position="55"/>
        <end position="299"/>
    </location>
</feature>
<sequence length="464" mass="51134">MLSAWLRRAALLACAALLAGCSSLRPWINEPLHGGEPPSMRLADGRDPSMLMAVTLSGGGARAAAFGFGVLSELRDTEFAWDGRRLNLLDATDVVSGVSGGSIIATYYAVHGAEGLPRFERDFLRQDFQRSLVNLALLPANMVELSSPWFGRTHLLARQLDALYGGMTFGDLEKRPRQPQLLVTATDLSRGTAFEFSWDQFLPICSDLRSVPLSFAVAASSAVPLLLSPVTLHNYAPQCPPPVDLVRPTRTAARDANPANYRARMFRSHVRSYLDADARPYIHLVDGGLADNLGVVRLLDRSLADGGLRASMRDMGLPPGTIRKLVLVVVNSERDPSENIDRMDTVPTTWQVVDQLLFGAGARATLETQEFLRDITQQWRNELSRAAQDGTDAFAANAELHVIQVNLRDVNDPHVRRRLLQVPTAFTIAPDEVTQLIEAGRRVLRQSPDYQGLLRSLEDVQRVR</sequence>
<proteinExistence type="predicted"/>